<evidence type="ECO:0000256" key="1">
    <source>
        <dbReference type="SAM" id="Phobius"/>
    </source>
</evidence>
<dbReference type="AlphaFoldDB" id="A0A133ZYB3"/>
<dbReference type="EMBL" id="LSDA01000014">
    <property type="protein sequence ID" value="KXB60424.1"/>
    <property type="molecule type" value="Genomic_DNA"/>
</dbReference>
<gene>
    <name evidence="3" type="ORF">HMPREF1866_00611</name>
</gene>
<accession>A0A133ZYB3</accession>
<keyword evidence="1" id="KW-0472">Membrane</keyword>
<dbReference type="Pfam" id="PF13240">
    <property type="entry name" value="Zn_Ribbon_1"/>
    <property type="match status" value="1"/>
</dbReference>
<evidence type="ECO:0000313" key="4">
    <source>
        <dbReference type="Proteomes" id="UP000070394"/>
    </source>
</evidence>
<organism evidence="3 4">
    <name type="scientific">Lachnoanaerobaculum saburreum</name>
    <dbReference type="NCBI Taxonomy" id="467210"/>
    <lineage>
        <taxon>Bacteria</taxon>
        <taxon>Bacillati</taxon>
        <taxon>Bacillota</taxon>
        <taxon>Clostridia</taxon>
        <taxon>Lachnospirales</taxon>
        <taxon>Lachnospiraceae</taxon>
        <taxon>Lachnoanaerobaculum</taxon>
    </lineage>
</organism>
<keyword evidence="4" id="KW-1185">Reference proteome</keyword>
<proteinExistence type="predicted"/>
<keyword evidence="1" id="KW-0812">Transmembrane</keyword>
<protein>
    <recommendedName>
        <fullName evidence="2">Zinc-ribbon domain-containing protein</fullName>
    </recommendedName>
</protein>
<reference evidence="4" key="1">
    <citation type="submission" date="2016-01" db="EMBL/GenBank/DDBJ databases">
        <authorList>
            <person name="Mitreva M."/>
            <person name="Pepin K.H."/>
            <person name="Mihindukulasuriya K.A."/>
            <person name="Fulton R."/>
            <person name="Fronick C."/>
            <person name="O'Laughlin M."/>
            <person name="Miner T."/>
            <person name="Herter B."/>
            <person name="Rosa B.A."/>
            <person name="Cordes M."/>
            <person name="Tomlinson C."/>
            <person name="Wollam A."/>
            <person name="Palsikar V.B."/>
            <person name="Mardis E.R."/>
            <person name="Wilson R.K."/>
        </authorList>
    </citation>
    <scope>NUCLEOTIDE SEQUENCE [LARGE SCALE GENOMIC DNA]</scope>
    <source>
        <strain evidence="4">DNF00896</strain>
    </source>
</reference>
<name>A0A133ZYB3_9FIRM</name>
<comment type="caution">
    <text evidence="3">The sequence shown here is derived from an EMBL/GenBank/DDBJ whole genome shotgun (WGS) entry which is preliminary data.</text>
</comment>
<dbReference type="InterPro" id="IPR026870">
    <property type="entry name" value="Zinc_ribbon_dom"/>
</dbReference>
<keyword evidence="1" id="KW-1133">Transmembrane helix</keyword>
<evidence type="ECO:0000259" key="2">
    <source>
        <dbReference type="Pfam" id="PF13240"/>
    </source>
</evidence>
<feature type="transmembrane region" description="Helical" evidence="1">
    <location>
        <begin position="70"/>
        <end position="91"/>
    </location>
</feature>
<feature type="domain" description="Zinc-ribbon" evidence="2">
    <location>
        <begin position="16"/>
        <end position="37"/>
    </location>
</feature>
<sequence>MILATINITGGFDMRCKNCGSMNADGAKFCESCGAALESVNMQQSQSNTESKVSNPTGSPGSLKKLPKNIIFGAAGAVAVLFIIVIVAFAMNSGKVIDLNKYISFESSGYDGYGKASISVDWDKLEKDYGKKVKYSSKGKKEYGVLTYAFEPMSVLRDAVSGISLDKSEKLSNGDKVKYTWKVSDDTTKSINYKLKYKDGEFEIKKLNELSKFDPFEDVKVSFSGIAPNGKAEIAYSGGGDILHEYNFKLDKFDKLKNNDTVTVSLNLDEDKIASMADRYGRIPEKMSQTYTVSGLETYVTQYSELPQDFIKEVNDKAKEVVKEYTDSAYGEGTTLSDLKYEGYALKTGLDEVYNGLYIVYSRVLTSTDSKYVTTKMYYPVAFRTLMLTDKVTYKSGPEIIGKSSYVTGDSKESKGYKRPYDFLRQHVSENVAAGDGFEKFEHESYVHKLEDMTDEYRKSLQDQARLTLDAYIAKDYKPNMQVSDIQFAGEYLLYTSDDKEQFNGTNIYYVVFSANLADANGKFPTTTIYYPVEYSYVMKLSDEDFLTTYHSDVALNFLSLPNTWDTTRGYTDGNEMYKNLISSRDKIYEHQVSDGLKQFGE</sequence>
<evidence type="ECO:0000313" key="3">
    <source>
        <dbReference type="EMBL" id="KXB60424.1"/>
    </source>
</evidence>
<dbReference type="Proteomes" id="UP000070394">
    <property type="component" value="Unassembled WGS sequence"/>
</dbReference>
<dbReference type="STRING" id="467210.HMPREF1866_00611"/>
<dbReference type="PATRIC" id="fig|467210.3.peg.602"/>